<protein>
    <recommendedName>
        <fullName evidence="16">PHD-type domain-containing protein</fullName>
    </recommendedName>
</protein>
<feature type="region of interest" description="Disordered" evidence="11">
    <location>
        <begin position="1282"/>
        <end position="1323"/>
    </location>
</feature>
<accession>A0A0D9VD83</accession>
<dbReference type="PANTHER" id="PTHR47162">
    <property type="entry name" value="OS02G0192300 PROTEIN"/>
    <property type="match status" value="1"/>
</dbReference>
<evidence type="ECO:0000256" key="6">
    <source>
        <dbReference type="ARBA" id="ARBA00023117"/>
    </source>
</evidence>
<comment type="subcellular location">
    <subcellularLocation>
        <location evidence="1">Nucleus</location>
    </subcellularLocation>
</comment>
<evidence type="ECO:0000256" key="11">
    <source>
        <dbReference type="SAM" id="MobiDB-lite"/>
    </source>
</evidence>
<reference evidence="15" key="2">
    <citation type="submission" date="2013-12" db="EMBL/GenBank/DDBJ databases">
        <authorList>
            <person name="Yu Y."/>
            <person name="Lee S."/>
            <person name="de Baynast K."/>
            <person name="Wissotski M."/>
            <person name="Liu L."/>
            <person name="Talag J."/>
            <person name="Goicoechea J."/>
            <person name="Angelova A."/>
            <person name="Jetty R."/>
            <person name="Kudrna D."/>
            <person name="Golser W."/>
            <person name="Rivera L."/>
            <person name="Zhang J."/>
            <person name="Wing R."/>
        </authorList>
    </citation>
    <scope>NUCLEOTIDE SEQUENCE</scope>
</reference>
<dbReference type="InterPro" id="IPR001965">
    <property type="entry name" value="Znf_PHD"/>
</dbReference>
<feature type="compositionally biased region" description="Polar residues" evidence="11">
    <location>
        <begin position="1701"/>
        <end position="1712"/>
    </location>
</feature>
<dbReference type="GO" id="GO:0016740">
    <property type="term" value="F:transferase activity"/>
    <property type="evidence" value="ECO:0007669"/>
    <property type="project" value="UniProtKB-KW"/>
</dbReference>
<evidence type="ECO:0000256" key="4">
    <source>
        <dbReference type="ARBA" id="ARBA00022771"/>
    </source>
</evidence>
<evidence type="ECO:0000313" key="14">
    <source>
        <dbReference type="EnsemblPlants" id="LPERR02G06100.1"/>
    </source>
</evidence>
<evidence type="ECO:0000256" key="8">
    <source>
        <dbReference type="ARBA" id="ARBA00023242"/>
    </source>
</evidence>
<feature type="compositionally biased region" description="Polar residues" evidence="11">
    <location>
        <begin position="1297"/>
        <end position="1313"/>
    </location>
</feature>
<dbReference type="Gene3D" id="3.30.40.10">
    <property type="entry name" value="Zinc/RING finger domain, C3HC4 (zinc finger)"/>
    <property type="match status" value="1"/>
</dbReference>
<evidence type="ECO:0008006" key="16">
    <source>
        <dbReference type="Google" id="ProtNLM"/>
    </source>
</evidence>
<dbReference type="InterPro" id="IPR003888">
    <property type="entry name" value="FYrich_N"/>
</dbReference>
<evidence type="ECO:0000256" key="2">
    <source>
        <dbReference type="ARBA" id="ARBA00022679"/>
    </source>
</evidence>
<evidence type="ECO:0000256" key="10">
    <source>
        <dbReference type="PROSITE-ProRule" id="PRU00146"/>
    </source>
</evidence>
<dbReference type="InterPro" id="IPR011011">
    <property type="entry name" value="Znf_FYVE_PHD"/>
</dbReference>
<feature type="compositionally biased region" description="Polar residues" evidence="11">
    <location>
        <begin position="1677"/>
        <end position="1686"/>
    </location>
</feature>
<dbReference type="GO" id="GO:0008270">
    <property type="term" value="F:zinc ion binding"/>
    <property type="evidence" value="ECO:0007669"/>
    <property type="project" value="UniProtKB-KW"/>
</dbReference>
<name>A0A0D9VD83_9ORYZ</name>
<evidence type="ECO:0000259" key="12">
    <source>
        <dbReference type="PROSITE" id="PS50014"/>
    </source>
</evidence>
<keyword evidence="5" id="KW-0862">Zinc</keyword>
<dbReference type="GO" id="GO:0003677">
    <property type="term" value="F:DNA binding"/>
    <property type="evidence" value="ECO:0007669"/>
    <property type="project" value="UniProtKB-KW"/>
</dbReference>
<evidence type="ECO:0000256" key="3">
    <source>
        <dbReference type="ARBA" id="ARBA00022723"/>
    </source>
</evidence>
<dbReference type="Pfam" id="PF15612">
    <property type="entry name" value="WHIM1"/>
    <property type="match status" value="1"/>
</dbReference>
<dbReference type="Proteomes" id="UP000032180">
    <property type="component" value="Chromosome 2"/>
</dbReference>
<dbReference type="HOGENOM" id="CLU_234476_0_0_1"/>
<feature type="domain" description="PHD-type" evidence="13">
    <location>
        <begin position="1005"/>
        <end position="1055"/>
    </location>
</feature>
<sequence>MVLNFRLRTNAADGAHLTELAVQLPHFDGLHLKNTSLYAYDNSTTSSVVADGNQFIPTFGLAHCLSMRQQLTSMDRDIMADGNIAQRSTHIRRKRRDLPQTSSLPKFAENHELGSANIFMDPSFYTKATEPGPTENKSSVKPPKFLVENSNRRPHHRSGGLPVQYSDFYITSLGEIDKRPSYNNSFQIWPVGFTSYWHDRITGSLFECEVCDGGNFGPLFKVRRLSCSVFPLPDATTIISQNGIRKAETIETNQNSSLIEDTANDTDDNILMLLSDSSETNQDFVSCFSNNMETKTTSLGCNDNSLNRSVPSHPGTDKIGEFTFEGTSPSSVWRMISCAMMEACEKMYKEHGHLVFFCTHGSEKHSFDNGSGCQNYNGPYTPLTRFCSSNGPSIPRVVEKENDVEPTYSLLKEWLYQDRIGFDLEFVQELVESLPRSRVCSNYQFLCNRAEFASSLTVASGSLRVVLKNGQTDGDIMSYGRHGSVVTGLQDHTQPSSFRIRDLPLGRPISNKLPPEMAGEVLQIWEFLGRFSEIIGLKEIPSYEQLEDELIDPWPICANQKKLSNDIQHYRDHTSPMNSPANVSTSYSNGESGLTTNEEIVSVFIPVETSSMKEAAQDKLAGQTLGRCSGVVLPGIHLTLFRVLFGELLSKVAIFVDPNVDPKESKTRRGRKRDVENLSAKEFKFDMLTSNKLTWPELARSSTDVTFSLLQTYKMLLVEAEKLICNSSVNEESKVFMMDHKDTDMVDSPEVPATDDKALPDWAKSLEPVRKLPTNVGTRIRKCVYEALEKKPPEWARKILEHSISKEVYKGNASGPTKKAVLSVLTEACRVKVPHNPEKPRKERNAISISEAILKKCRIALRSAISSDESKLFGNLLGTTLTNSNENEDEGILGFPGMVSRPLDFRTIDIRLAMGAYCGSWEAFLEDVQEVIRNLHTAFGDRSDVLEMVVALSESFDSLYKTEVLDLVEKFDKYLLDKNAGSEMHEELHDILTAANSLPKAPWEDGVCKVCGIDRDDDSVLLCDKCDSEYHTYCLNPPLARIPEGNWYCPSCMLGQKKANLDQGVQDVKRQQKKFVGEEAHVFQEELNKLATAMEEKEYWELSMQERIYLLKFLCDEMLNTALIREHLDQCSDKLGDLQQKFRASNFELKDLKYKEEIRSSHARQNRLFKTEQRFSHSSEPQQQSTPKALDHLEEAEQGNVGMNLNNPAEGVSDGQLNVGKSDKDISSTSMIEEHKSLGPSEQPSGMAIDQVDGDAIDEESQSCVKKSLGVKSSTCDNLNFRDTDFSTPGRELPDENVSTPLQDNPEASTTKSIEPDADNNEMDTLSDDISKLQDSISLLELQINMASSRRECLGKDSLGRLYWVIGRPGKRPWLVADGSMLISKERDISMVNSYPPSAFDCKGWNSASIFIYESDEEIQCLFDWLRDYDPREKELKDSILQWQRHFCHQNSSPLVDPPVSNYPKSEQLMDLPSTKAAVILEQKYGLQLDQDTSDLSKKRGKKVKLGSEERTYRCDCLEPVWPSRHHCLTCHETYLISTEFEEHNDGKCSKIHQSPDETKENDEPKVKVTKSDMKEKDSLDHSSVIEPSNARKLMQCPYDFEEICRKFVTNDSNKETVNQIGLNGSNGVPSFVPSPAFFLEPAIVQGQNRKDDELNDWTSSLEECNAMSAQKLGQEVSKSGQNCPGNSGDEKVQKSKKSIPDNTSSEEAHSTTGKRTRLLAVNGGLVPESSLRPVIGRNSHILRQQKINLLDIDAALPEEALRASKCQQIRRRSWRSFVKDAESISQMVLAANLLEGMIKAEFLKNDWWYWSSFTAAMKTSTVSSLALRIYTLDDCIIYSKDQVPNAEPVDSTRAGNRGGRRRREPESSAS</sequence>
<dbReference type="Gramene" id="LPERR02G06100.1">
    <property type="protein sequence ID" value="LPERR02G06100.1"/>
    <property type="gene ID" value="LPERR02G06100"/>
</dbReference>
<dbReference type="Gene3D" id="3.30.160.360">
    <property type="match status" value="1"/>
</dbReference>
<dbReference type="Pfam" id="PF00628">
    <property type="entry name" value="PHD"/>
    <property type="match status" value="1"/>
</dbReference>
<dbReference type="STRING" id="77586.A0A0D9VD83"/>
<dbReference type="InterPro" id="IPR019787">
    <property type="entry name" value="Znf_PHD-finger"/>
</dbReference>
<keyword evidence="15" id="KW-1185">Reference proteome</keyword>
<keyword evidence="7" id="KW-0238">DNA-binding</keyword>
<dbReference type="PROSITE" id="PS01359">
    <property type="entry name" value="ZF_PHD_1"/>
    <property type="match status" value="1"/>
</dbReference>
<evidence type="ECO:0000256" key="5">
    <source>
        <dbReference type="ARBA" id="ARBA00022833"/>
    </source>
</evidence>
<dbReference type="GO" id="GO:0000785">
    <property type="term" value="C:chromatin"/>
    <property type="evidence" value="ECO:0007669"/>
    <property type="project" value="UniProtKB-ARBA"/>
</dbReference>
<dbReference type="GO" id="GO:0140993">
    <property type="term" value="F:histone modifying activity"/>
    <property type="evidence" value="ECO:0007669"/>
    <property type="project" value="UniProtKB-ARBA"/>
</dbReference>
<dbReference type="PROSITE" id="PS50016">
    <property type="entry name" value="ZF_PHD_2"/>
    <property type="match status" value="1"/>
</dbReference>
<keyword evidence="6 9" id="KW-0103">Bromodomain</keyword>
<dbReference type="SUPFAM" id="SSF57903">
    <property type="entry name" value="FYVE/PHD zinc finger"/>
    <property type="match status" value="1"/>
</dbReference>
<dbReference type="InterPro" id="IPR036427">
    <property type="entry name" value="Bromodomain-like_sf"/>
</dbReference>
<evidence type="ECO:0000256" key="1">
    <source>
        <dbReference type="ARBA" id="ARBA00004123"/>
    </source>
</evidence>
<dbReference type="InterPro" id="IPR001487">
    <property type="entry name" value="Bromodomain"/>
</dbReference>
<proteinExistence type="predicted"/>
<dbReference type="InterPro" id="IPR013083">
    <property type="entry name" value="Znf_RING/FYVE/PHD"/>
</dbReference>
<dbReference type="Gene3D" id="1.20.920.10">
    <property type="entry name" value="Bromodomain-like"/>
    <property type="match status" value="1"/>
</dbReference>
<reference evidence="14 15" key="1">
    <citation type="submission" date="2012-08" db="EMBL/GenBank/DDBJ databases">
        <title>Oryza genome evolution.</title>
        <authorList>
            <person name="Wing R.A."/>
        </authorList>
    </citation>
    <scope>NUCLEOTIDE SEQUENCE</scope>
</reference>
<feature type="region of interest" description="Disordered" evidence="11">
    <location>
        <begin position="1672"/>
        <end position="1717"/>
    </location>
</feature>
<feature type="domain" description="Bromo" evidence="12">
    <location>
        <begin position="898"/>
        <end position="946"/>
    </location>
</feature>
<feature type="region of interest" description="Disordered" evidence="11">
    <location>
        <begin position="1546"/>
        <end position="1583"/>
    </location>
</feature>
<dbReference type="GO" id="GO:0005634">
    <property type="term" value="C:nucleus"/>
    <property type="evidence" value="ECO:0007669"/>
    <property type="project" value="UniProtKB-SubCell"/>
</dbReference>
<dbReference type="eggNOG" id="ENOG502QQZG">
    <property type="taxonomic scope" value="Eukaryota"/>
</dbReference>
<evidence type="ECO:0000256" key="7">
    <source>
        <dbReference type="ARBA" id="ARBA00023125"/>
    </source>
</evidence>
<dbReference type="PROSITE" id="PS50014">
    <property type="entry name" value="BROMODOMAIN_2"/>
    <property type="match status" value="1"/>
</dbReference>
<dbReference type="InterPro" id="IPR019786">
    <property type="entry name" value="Zinc_finger_PHD-type_CS"/>
</dbReference>
<keyword evidence="2" id="KW-0808">Transferase</keyword>
<dbReference type="PROSITE" id="PS51543">
    <property type="entry name" value="FYRC"/>
    <property type="match status" value="1"/>
</dbReference>
<dbReference type="SMART" id="SM00249">
    <property type="entry name" value="PHD"/>
    <property type="match status" value="1"/>
</dbReference>
<evidence type="ECO:0000256" key="9">
    <source>
        <dbReference type="PROSITE-ProRule" id="PRU00035"/>
    </source>
</evidence>
<keyword evidence="3" id="KW-0479">Metal-binding</keyword>
<dbReference type="InterPro" id="IPR028942">
    <property type="entry name" value="WHIM1_dom"/>
</dbReference>
<dbReference type="EnsemblPlants" id="LPERR02G06100.1">
    <property type="protein sequence ID" value="LPERR02G06100.1"/>
    <property type="gene ID" value="LPERR02G06100"/>
</dbReference>
<keyword evidence="4 10" id="KW-0863">Zinc-finger</keyword>
<dbReference type="SUPFAM" id="SSF47370">
    <property type="entry name" value="Bromodomain"/>
    <property type="match status" value="1"/>
</dbReference>
<evidence type="ECO:0000259" key="13">
    <source>
        <dbReference type="PROSITE" id="PS50016"/>
    </source>
</evidence>
<feature type="compositionally biased region" description="Basic and acidic residues" evidence="11">
    <location>
        <begin position="1546"/>
        <end position="1581"/>
    </location>
</feature>
<keyword evidence="8" id="KW-0539">Nucleus</keyword>
<dbReference type="PROSITE" id="PS51542">
    <property type="entry name" value="FYRN"/>
    <property type="match status" value="1"/>
</dbReference>
<feature type="region of interest" description="Disordered" evidence="11">
    <location>
        <begin position="1846"/>
        <end position="1871"/>
    </location>
</feature>
<feature type="region of interest" description="Disordered" evidence="11">
    <location>
        <begin position="127"/>
        <end position="159"/>
    </location>
</feature>
<dbReference type="InterPro" id="IPR003889">
    <property type="entry name" value="FYrich_C"/>
</dbReference>
<evidence type="ECO:0000313" key="15">
    <source>
        <dbReference type="Proteomes" id="UP000032180"/>
    </source>
</evidence>
<dbReference type="CDD" id="cd15519">
    <property type="entry name" value="PHD1_Lid2p_like"/>
    <property type="match status" value="1"/>
</dbReference>
<feature type="region of interest" description="Disordered" evidence="11">
    <location>
        <begin position="85"/>
        <end position="106"/>
    </location>
</feature>
<organism evidence="14 15">
    <name type="scientific">Leersia perrieri</name>
    <dbReference type="NCBI Taxonomy" id="77586"/>
    <lineage>
        <taxon>Eukaryota</taxon>
        <taxon>Viridiplantae</taxon>
        <taxon>Streptophyta</taxon>
        <taxon>Embryophyta</taxon>
        <taxon>Tracheophyta</taxon>
        <taxon>Spermatophyta</taxon>
        <taxon>Magnoliopsida</taxon>
        <taxon>Liliopsida</taxon>
        <taxon>Poales</taxon>
        <taxon>Poaceae</taxon>
        <taxon>BOP clade</taxon>
        <taxon>Oryzoideae</taxon>
        <taxon>Oryzeae</taxon>
        <taxon>Oryzinae</taxon>
        <taxon>Leersia</taxon>
    </lineage>
</organism>
<dbReference type="PANTHER" id="PTHR47162:SF10">
    <property type="entry name" value="METHYL-CPG-BINDING DOMAIN-CONTAINING PROTEIN 9 ISOFORM X1"/>
    <property type="match status" value="1"/>
</dbReference>
<reference evidence="14" key="3">
    <citation type="submission" date="2015-04" db="UniProtKB">
        <authorList>
            <consortium name="EnsemblPlants"/>
        </authorList>
    </citation>
    <scope>IDENTIFICATION</scope>
</reference>